<keyword evidence="2" id="KW-1185">Reference proteome</keyword>
<dbReference type="EMBL" id="JAVYII010000001">
    <property type="protein sequence ID" value="MDT9592014.1"/>
    <property type="molecule type" value="Genomic_DNA"/>
</dbReference>
<protein>
    <recommendedName>
        <fullName evidence="3">Metallo-beta-lactamase domain-containing protein</fullName>
    </recommendedName>
</protein>
<sequence length="137" mass="15020">MTDLRTGDCYSFHVEHPAGTLLVHPSANYLPGVLTAHPADTVYLGIGALGKQPPAFREAYWKEVVAATGATRVVAIHWDNFTRSLDRPLQALPPRFDDVHTSLEFLSERCADSGIALVLPRLWGPADPFAPVGDHHR</sequence>
<evidence type="ECO:0000313" key="1">
    <source>
        <dbReference type="EMBL" id="MDT9592014.1"/>
    </source>
</evidence>
<accession>A0ABU3PS06</accession>
<dbReference type="Proteomes" id="UP001268542">
    <property type="component" value="Unassembled WGS sequence"/>
</dbReference>
<reference evidence="1 2" key="1">
    <citation type="submission" date="2023-08" db="EMBL/GenBank/DDBJ databases">
        <title>Nocardioides seae sp. nov., a bacterium isolated from a soil.</title>
        <authorList>
            <person name="Wang X."/>
        </authorList>
    </citation>
    <scope>NUCLEOTIDE SEQUENCE [LARGE SCALE GENOMIC DNA]</scope>
    <source>
        <strain evidence="1 2">YZH12</strain>
    </source>
</reference>
<dbReference type="InterPro" id="IPR036866">
    <property type="entry name" value="RibonucZ/Hydroxyglut_hydro"/>
</dbReference>
<gene>
    <name evidence="1" type="ORF">RDV89_02980</name>
</gene>
<dbReference type="RefSeq" id="WP_315731171.1">
    <property type="nucleotide sequence ID" value="NZ_JAVYII010000001.1"/>
</dbReference>
<evidence type="ECO:0000313" key="2">
    <source>
        <dbReference type="Proteomes" id="UP001268542"/>
    </source>
</evidence>
<evidence type="ECO:0008006" key="3">
    <source>
        <dbReference type="Google" id="ProtNLM"/>
    </source>
</evidence>
<dbReference type="Gene3D" id="3.60.15.10">
    <property type="entry name" value="Ribonuclease Z/Hydroxyacylglutathione hydrolase-like"/>
    <property type="match status" value="1"/>
</dbReference>
<name>A0ABU3PS06_9ACTN</name>
<organism evidence="1 2">
    <name type="scientific">Nocardioides imazamoxiresistens</name>
    <dbReference type="NCBI Taxonomy" id="3231893"/>
    <lineage>
        <taxon>Bacteria</taxon>
        <taxon>Bacillati</taxon>
        <taxon>Actinomycetota</taxon>
        <taxon>Actinomycetes</taxon>
        <taxon>Propionibacteriales</taxon>
        <taxon>Nocardioidaceae</taxon>
        <taxon>Nocardioides</taxon>
    </lineage>
</organism>
<proteinExistence type="predicted"/>
<comment type="caution">
    <text evidence="1">The sequence shown here is derived from an EMBL/GenBank/DDBJ whole genome shotgun (WGS) entry which is preliminary data.</text>
</comment>